<reference evidence="1" key="1">
    <citation type="submission" date="2014-11" db="EMBL/GenBank/DDBJ databases">
        <authorList>
            <person name="Amaro Gonzalez C."/>
        </authorList>
    </citation>
    <scope>NUCLEOTIDE SEQUENCE</scope>
</reference>
<accession>A0A0E9SIS7</accession>
<evidence type="ECO:0000313" key="1">
    <source>
        <dbReference type="EMBL" id="JAH40398.1"/>
    </source>
</evidence>
<sequence length="27" mass="3109">MVIAFNKVQDMKDEYVLEYCAADSVIL</sequence>
<protein>
    <submittedName>
        <fullName evidence="1">Uncharacterized protein</fullName>
    </submittedName>
</protein>
<proteinExistence type="predicted"/>
<organism evidence="1">
    <name type="scientific">Anguilla anguilla</name>
    <name type="common">European freshwater eel</name>
    <name type="synonym">Muraena anguilla</name>
    <dbReference type="NCBI Taxonomy" id="7936"/>
    <lineage>
        <taxon>Eukaryota</taxon>
        <taxon>Metazoa</taxon>
        <taxon>Chordata</taxon>
        <taxon>Craniata</taxon>
        <taxon>Vertebrata</taxon>
        <taxon>Euteleostomi</taxon>
        <taxon>Actinopterygii</taxon>
        <taxon>Neopterygii</taxon>
        <taxon>Teleostei</taxon>
        <taxon>Anguilliformes</taxon>
        <taxon>Anguillidae</taxon>
        <taxon>Anguilla</taxon>
    </lineage>
</organism>
<name>A0A0E9SIS7_ANGAN</name>
<dbReference type="AlphaFoldDB" id="A0A0E9SIS7"/>
<dbReference type="EMBL" id="GBXM01068179">
    <property type="protein sequence ID" value="JAH40398.1"/>
    <property type="molecule type" value="Transcribed_RNA"/>
</dbReference>
<reference evidence="1" key="2">
    <citation type="journal article" date="2015" name="Fish Shellfish Immunol.">
        <title>Early steps in the European eel (Anguilla anguilla)-Vibrio vulnificus interaction in the gills: Role of the RtxA13 toxin.</title>
        <authorList>
            <person name="Callol A."/>
            <person name="Pajuelo D."/>
            <person name="Ebbesson L."/>
            <person name="Teles M."/>
            <person name="MacKenzie S."/>
            <person name="Amaro C."/>
        </authorList>
    </citation>
    <scope>NUCLEOTIDE SEQUENCE</scope>
</reference>